<dbReference type="RefSeq" id="WP_238197247.1">
    <property type="nucleotide sequence ID" value="NZ_BPQZ01000017.1"/>
</dbReference>
<dbReference type="AlphaFoldDB" id="A0AA37TAR0"/>
<evidence type="ECO:0000256" key="1">
    <source>
        <dbReference type="SAM" id="MobiDB-lite"/>
    </source>
</evidence>
<comment type="caution">
    <text evidence="2">The sequence shown here is derived from an EMBL/GenBank/DDBJ whole genome shotgun (WGS) entry which is preliminary data.</text>
</comment>
<organism evidence="2 3">
    <name type="scientific">Methylobacterium tardum</name>
    <dbReference type="NCBI Taxonomy" id="374432"/>
    <lineage>
        <taxon>Bacteria</taxon>
        <taxon>Pseudomonadati</taxon>
        <taxon>Pseudomonadota</taxon>
        <taxon>Alphaproteobacteria</taxon>
        <taxon>Hyphomicrobiales</taxon>
        <taxon>Methylobacteriaceae</taxon>
        <taxon>Methylobacterium</taxon>
    </lineage>
</organism>
<sequence>MYGDGSQRIEAEKARLLKRHLFGDWLVPTIPHRDMAARWAERIRADLPGVIPYGSGAYLIDPEAVAGSWQRTANVDRHARRSVPGTARAATPKSFDAA</sequence>
<reference evidence="3" key="1">
    <citation type="journal article" date="2019" name="Int. J. Syst. Evol. Microbiol.">
        <title>The Global Catalogue of Microorganisms (GCM) 10K type strain sequencing project: providing services to taxonomists for standard genome sequencing and annotation.</title>
        <authorList>
            <consortium name="The Broad Institute Genomics Platform"/>
            <consortium name="The Broad Institute Genome Sequencing Center for Infectious Disease"/>
            <person name="Wu L."/>
            <person name="Ma J."/>
        </authorList>
    </citation>
    <scope>NUCLEOTIDE SEQUENCE [LARGE SCALE GENOMIC DNA]</scope>
    <source>
        <strain evidence="3">NBRC 103632</strain>
    </source>
</reference>
<protein>
    <submittedName>
        <fullName evidence="2">Uncharacterized protein</fullName>
    </submittedName>
</protein>
<keyword evidence="3" id="KW-1185">Reference proteome</keyword>
<evidence type="ECO:0000313" key="3">
    <source>
        <dbReference type="Proteomes" id="UP001157440"/>
    </source>
</evidence>
<dbReference type="Proteomes" id="UP001157440">
    <property type="component" value="Unassembled WGS sequence"/>
</dbReference>
<accession>A0AA37TAR0</accession>
<evidence type="ECO:0000313" key="2">
    <source>
        <dbReference type="EMBL" id="GLS69936.1"/>
    </source>
</evidence>
<dbReference type="EMBL" id="BSPL01000013">
    <property type="protein sequence ID" value="GLS69936.1"/>
    <property type="molecule type" value="Genomic_DNA"/>
</dbReference>
<gene>
    <name evidence="2" type="ORF">GCM10007890_19490</name>
</gene>
<proteinExistence type="predicted"/>
<feature type="region of interest" description="Disordered" evidence="1">
    <location>
        <begin position="76"/>
        <end position="98"/>
    </location>
</feature>
<name>A0AA37TAR0_9HYPH</name>